<keyword evidence="2" id="KW-1185">Reference proteome</keyword>
<dbReference type="Proteomes" id="UP000241690">
    <property type="component" value="Unassembled WGS sequence"/>
</dbReference>
<dbReference type="STRING" id="983964.A0A2T3ZRH4"/>
<dbReference type="GeneID" id="36619974"/>
<dbReference type="AlphaFoldDB" id="A0A2T3ZRH4"/>
<name>A0A2T3ZRH4_TRIHA</name>
<dbReference type="EMBL" id="KZ679727">
    <property type="protein sequence ID" value="PTB47424.1"/>
    <property type="molecule type" value="Genomic_DNA"/>
</dbReference>
<sequence length="54" mass="6336">EITIIPKPRKLEKVYTIYKGYKPIFLLSYIGKGLKKLLAKRVSLLVIEYKILLE</sequence>
<feature type="non-terminal residue" evidence="1">
    <location>
        <position position="1"/>
    </location>
</feature>
<protein>
    <submittedName>
        <fullName evidence="1">Uncharacterized protein</fullName>
    </submittedName>
</protein>
<evidence type="ECO:0000313" key="1">
    <source>
        <dbReference type="EMBL" id="PTB47424.1"/>
    </source>
</evidence>
<accession>A0A2T3ZRH4</accession>
<organism evidence="1 2">
    <name type="scientific">Trichoderma harzianum CBS 226.95</name>
    <dbReference type="NCBI Taxonomy" id="983964"/>
    <lineage>
        <taxon>Eukaryota</taxon>
        <taxon>Fungi</taxon>
        <taxon>Dikarya</taxon>
        <taxon>Ascomycota</taxon>
        <taxon>Pezizomycotina</taxon>
        <taxon>Sordariomycetes</taxon>
        <taxon>Hypocreomycetidae</taxon>
        <taxon>Hypocreales</taxon>
        <taxon>Hypocreaceae</taxon>
        <taxon>Trichoderma</taxon>
    </lineage>
</organism>
<proteinExistence type="predicted"/>
<gene>
    <name evidence="1" type="ORF">M431DRAFT_102276</name>
</gene>
<reference evidence="1 2" key="1">
    <citation type="submission" date="2016-07" db="EMBL/GenBank/DDBJ databases">
        <title>Multiple horizontal gene transfer events from other fungi enriched the ability of initially mycotrophic Trichoderma (Ascomycota) to feed on dead plant biomass.</title>
        <authorList>
            <consortium name="DOE Joint Genome Institute"/>
            <person name="Aerts A."/>
            <person name="Atanasova L."/>
            <person name="Chenthamara K."/>
            <person name="Zhang J."/>
            <person name="Grujic M."/>
            <person name="Henrissat B."/>
            <person name="Kuo A."/>
            <person name="Salamov A."/>
            <person name="Lipzen A."/>
            <person name="Labutti K."/>
            <person name="Barry K."/>
            <person name="Miao Y."/>
            <person name="Rahimi M.J."/>
            <person name="Shen Q."/>
            <person name="Grigoriev I.V."/>
            <person name="Kubicek C.P."/>
            <person name="Druzhinina I.S."/>
        </authorList>
    </citation>
    <scope>NUCLEOTIDE SEQUENCE [LARGE SCALE GENOMIC DNA]</scope>
    <source>
        <strain evidence="1 2">CBS 226.95</strain>
    </source>
</reference>
<evidence type="ECO:0000313" key="2">
    <source>
        <dbReference type="Proteomes" id="UP000241690"/>
    </source>
</evidence>
<dbReference type="RefSeq" id="XP_024767101.1">
    <property type="nucleotide sequence ID" value="XM_024911415.1"/>
</dbReference>